<evidence type="ECO:0000313" key="12">
    <source>
        <dbReference type="Proteomes" id="UP000825886"/>
    </source>
</evidence>
<dbReference type="RefSeq" id="WP_222158224.1">
    <property type="nucleotide sequence ID" value="NZ_CP081864.1"/>
</dbReference>
<evidence type="ECO:0000256" key="3">
    <source>
        <dbReference type="ARBA" id="ARBA00022475"/>
    </source>
</evidence>
<dbReference type="Pfam" id="PF02653">
    <property type="entry name" value="BPD_transp_2"/>
    <property type="match status" value="1"/>
</dbReference>
<dbReference type="PANTHER" id="PTHR11795">
    <property type="entry name" value="BRANCHED-CHAIN AMINO ACID TRANSPORT SYSTEM PERMEASE PROTEIN LIVH"/>
    <property type="match status" value="1"/>
</dbReference>
<evidence type="ECO:0000256" key="8">
    <source>
        <dbReference type="ARBA" id="ARBA00023136"/>
    </source>
</evidence>
<evidence type="ECO:0000256" key="10">
    <source>
        <dbReference type="SAM" id="Phobius"/>
    </source>
</evidence>
<dbReference type="InterPro" id="IPR052157">
    <property type="entry name" value="BCAA_transport_permease"/>
</dbReference>
<keyword evidence="8 10" id="KW-0472">Membrane</keyword>
<dbReference type="PANTHER" id="PTHR11795:SF371">
    <property type="entry name" value="HIGH-AFFINITY BRANCHED-CHAIN AMINO ACID TRANSPORT SYSTEM PERMEASE PROTEIN LIVH"/>
    <property type="match status" value="1"/>
</dbReference>
<proteinExistence type="inferred from homology"/>
<keyword evidence="5 10" id="KW-0812">Transmembrane</keyword>
<evidence type="ECO:0000256" key="2">
    <source>
        <dbReference type="ARBA" id="ARBA00022448"/>
    </source>
</evidence>
<dbReference type="InterPro" id="IPR001851">
    <property type="entry name" value="ABC_transp_permease"/>
</dbReference>
<feature type="transmembrane region" description="Helical" evidence="10">
    <location>
        <begin position="194"/>
        <end position="216"/>
    </location>
</feature>
<accession>A0ABX9ALF2</accession>
<sequence length="302" mass="32327">MDAAIFFQQVVNGMSLGSMYALIAIGYTMVYGVLRLINFAHADIMMVGAFLALFGTTYFALPFGAAILFAVLFSALLGVCIDQIAYRPLRGASKISMLITAIGVSFFLENLFAVLFGGSPRFFETPPFFNRTITFGSIIITNVAWIVPLVTLVTLVLLAGILFILYRTRQGMAIRAVAFDVNTVRLMGIDANHIIAFVFALGSSLAALGGIFYATSYPTIDPLMGVLIGLKAFAAAVLGGIGSVTGAVIGGFILGFTEVVAVAAVPELGGYKDAFAFMFLILVLLFRPVGIMGDERLERSRF</sequence>
<evidence type="ECO:0000256" key="1">
    <source>
        <dbReference type="ARBA" id="ARBA00004429"/>
    </source>
</evidence>
<organism evidence="11 12">
    <name type="scientific">Symbiopectobacterium purcellii</name>
    <dbReference type="NCBI Taxonomy" id="2871826"/>
    <lineage>
        <taxon>Bacteria</taxon>
        <taxon>Pseudomonadati</taxon>
        <taxon>Pseudomonadota</taxon>
        <taxon>Gammaproteobacteria</taxon>
        <taxon>Enterobacterales</taxon>
        <taxon>Enterobacteriaceae</taxon>
    </lineage>
</organism>
<dbReference type="EMBL" id="CP081864">
    <property type="protein sequence ID" value="QZN95116.1"/>
    <property type="molecule type" value="Genomic_DNA"/>
</dbReference>
<keyword evidence="3" id="KW-1003">Cell membrane</keyword>
<comment type="subcellular location">
    <subcellularLocation>
        <location evidence="1">Cell inner membrane</location>
        <topology evidence="1">Multi-pass membrane protein</topology>
    </subcellularLocation>
</comment>
<keyword evidence="2" id="KW-0813">Transport</keyword>
<evidence type="ECO:0000256" key="9">
    <source>
        <dbReference type="ARBA" id="ARBA00037998"/>
    </source>
</evidence>
<evidence type="ECO:0000313" key="11">
    <source>
        <dbReference type="EMBL" id="QZN95116.1"/>
    </source>
</evidence>
<keyword evidence="7 10" id="KW-1133">Transmembrane helix</keyword>
<evidence type="ECO:0000256" key="5">
    <source>
        <dbReference type="ARBA" id="ARBA00022692"/>
    </source>
</evidence>
<keyword evidence="6" id="KW-0029">Amino-acid transport</keyword>
<feature type="transmembrane region" description="Helical" evidence="10">
    <location>
        <begin position="67"/>
        <end position="86"/>
    </location>
</feature>
<keyword evidence="4" id="KW-0997">Cell inner membrane</keyword>
<dbReference type="CDD" id="cd06582">
    <property type="entry name" value="TM_PBP1_LivH_like"/>
    <property type="match status" value="1"/>
</dbReference>
<name>A0ABX9ALF2_9ENTR</name>
<evidence type="ECO:0000256" key="4">
    <source>
        <dbReference type="ARBA" id="ARBA00022519"/>
    </source>
</evidence>
<comment type="similarity">
    <text evidence="9">Belongs to the binding-protein-dependent transport system permease family. LivHM subfamily.</text>
</comment>
<reference evidence="11 12" key="1">
    <citation type="submission" date="2021-08" db="EMBL/GenBank/DDBJ databases">
        <title>Culture and genomic analysis of Symbiopectobacterium purcellii sp. nov. gen. nov., isolated from the leafhopper Empoasca decipiens.</title>
        <authorList>
            <person name="Nadal-Jimenez P."/>
            <person name="Siozios S."/>
            <person name="Halliday N."/>
            <person name="Camara M."/>
            <person name="Hurst G.D.D."/>
        </authorList>
    </citation>
    <scope>NUCLEOTIDE SEQUENCE [LARGE SCALE GENOMIC DNA]</scope>
    <source>
        <strain evidence="11 12">SyEd1</strain>
    </source>
</reference>
<feature type="transmembrane region" description="Helical" evidence="10">
    <location>
        <begin position="274"/>
        <end position="293"/>
    </location>
</feature>
<protein>
    <submittedName>
        <fullName evidence="11">Branched-chain amino acid ABC transporter permease</fullName>
    </submittedName>
</protein>
<feature type="transmembrane region" description="Helical" evidence="10">
    <location>
        <begin position="138"/>
        <end position="166"/>
    </location>
</feature>
<feature type="transmembrane region" description="Helical" evidence="10">
    <location>
        <begin position="98"/>
        <end position="118"/>
    </location>
</feature>
<keyword evidence="12" id="KW-1185">Reference proteome</keyword>
<evidence type="ECO:0000256" key="6">
    <source>
        <dbReference type="ARBA" id="ARBA00022970"/>
    </source>
</evidence>
<gene>
    <name evidence="11" type="ORF">K6K13_18100</name>
</gene>
<evidence type="ECO:0000256" key="7">
    <source>
        <dbReference type="ARBA" id="ARBA00022989"/>
    </source>
</evidence>
<dbReference type="Proteomes" id="UP000825886">
    <property type="component" value="Chromosome"/>
</dbReference>